<evidence type="ECO:0000313" key="4">
    <source>
        <dbReference type="Proteomes" id="UP000516380"/>
    </source>
</evidence>
<protein>
    <recommendedName>
        <fullName evidence="2">Alpha/beta hydrolase fold-3 domain-containing protein</fullName>
    </recommendedName>
</protein>
<dbReference type="InterPro" id="IPR029058">
    <property type="entry name" value="AB_hydrolase_fold"/>
</dbReference>
<evidence type="ECO:0000313" key="3">
    <source>
        <dbReference type="EMBL" id="BCI89903.1"/>
    </source>
</evidence>
<keyword evidence="4" id="KW-1185">Reference proteome</keyword>
<feature type="compositionally biased region" description="Polar residues" evidence="1">
    <location>
        <begin position="195"/>
        <end position="205"/>
    </location>
</feature>
<dbReference type="PANTHER" id="PTHR23024:SF24">
    <property type="entry name" value="ALPHA_BETA HYDROLASE FOLD-3 DOMAIN-CONTAINING PROTEIN"/>
    <property type="match status" value="1"/>
</dbReference>
<gene>
    <name evidence="3" type="ORF">NIIDMKKI_51090</name>
</gene>
<dbReference type="SUPFAM" id="SSF53474">
    <property type="entry name" value="alpha/beta-Hydrolases"/>
    <property type="match status" value="1"/>
</dbReference>
<dbReference type="Proteomes" id="UP000516380">
    <property type="component" value="Chromosome"/>
</dbReference>
<reference evidence="3 4" key="1">
    <citation type="submission" date="2020-07" db="EMBL/GenBank/DDBJ databases">
        <title>Mycobacterium kansasii (former subtype) with zoonotic potential isolated from diseased indoor pet cat, Japan.</title>
        <authorList>
            <person name="Fukano H."/>
            <person name="Terazono T."/>
            <person name="Hoshino Y."/>
        </authorList>
    </citation>
    <scope>NUCLEOTIDE SEQUENCE [LARGE SCALE GENOMIC DNA]</scope>
    <source>
        <strain evidence="3 4">Kuro-I</strain>
    </source>
</reference>
<evidence type="ECO:0000259" key="2">
    <source>
        <dbReference type="Pfam" id="PF07859"/>
    </source>
</evidence>
<sequence length="241" mass="25681">MTKSLPGTPDLQPEATCVPMRWTRRIQSTVTGAGVKVIPWIPGPVKRLLTRGRSVVIDGNTLDPTLQLMLSGMRAVGLDGLVIDDDPDASRANMREATLGFGGPQIHVEVEELTLPGPAGDIRARHYRAPGGVAAPLLVFYHGGGWVIGDLDTHDAVCRLTCRDAGIHVLSIDYRLAPEHHAPAGIDDALRPSRGPTSMPANSVPSPGGLRWAATARAAIWRPSCASWPKTAEARLRCCSG</sequence>
<evidence type="ECO:0000256" key="1">
    <source>
        <dbReference type="SAM" id="MobiDB-lite"/>
    </source>
</evidence>
<proteinExistence type="predicted"/>
<dbReference type="InterPro" id="IPR013094">
    <property type="entry name" value="AB_hydrolase_3"/>
</dbReference>
<accession>A0A7G1IIN0</accession>
<dbReference type="Gene3D" id="3.40.50.1820">
    <property type="entry name" value="alpha/beta hydrolase"/>
    <property type="match status" value="1"/>
</dbReference>
<feature type="region of interest" description="Disordered" evidence="1">
    <location>
        <begin position="185"/>
        <end position="206"/>
    </location>
</feature>
<dbReference type="EMBL" id="AP023343">
    <property type="protein sequence ID" value="BCI89903.1"/>
    <property type="molecule type" value="Genomic_DNA"/>
</dbReference>
<dbReference type="GO" id="GO:0034338">
    <property type="term" value="F:short-chain carboxylesterase activity"/>
    <property type="evidence" value="ECO:0007669"/>
    <property type="project" value="TreeGrafter"/>
</dbReference>
<organism evidence="3 4">
    <name type="scientific">Mycobacterium kansasii</name>
    <dbReference type="NCBI Taxonomy" id="1768"/>
    <lineage>
        <taxon>Bacteria</taxon>
        <taxon>Bacillati</taxon>
        <taxon>Actinomycetota</taxon>
        <taxon>Actinomycetes</taxon>
        <taxon>Mycobacteriales</taxon>
        <taxon>Mycobacteriaceae</taxon>
        <taxon>Mycobacterium</taxon>
    </lineage>
</organism>
<name>A0A7G1IIN0_MYCKA</name>
<dbReference type="AlphaFoldDB" id="A0A7G1IIN0"/>
<feature type="domain" description="Alpha/beta hydrolase fold-3" evidence="2">
    <location>
        <begin position="138"/>
        <end position="191"/>
    </location>
</feature>
<dbReference type="InterPro" id="IPR050466">
    <property type="entry name" value="Carboxylest/Gibb_receptor"/>
</dbReference>
<dbReference type="PANTHER" id="PTHR23024">
    <property type="entry name" value="ARYLACETAMIDE DEACETYLASE"/>
    <property type="match status" value="1"/>
</dbReference>
<dbReference type="Pfam" id="PF07859">
    <property type="entry name" value="Abhydrolase_3"/>
    <property type="match status" value="1"/>
</dbReference>